<accession>A0A9Q1GLN5</accession>
<comment type="caution">
    <text evidence="1">The sequence shown here is derived from an EMBL/GenBank/DDBJ whole genome shotgun (WGS) entry which is preliminary data.</text>
</comment>
<protein>
    <submittedName>
        <fullName evidence="1">Uncharacterized protein</fullName>
    </submittedName>
</protein>
<evidence type="ECO:0000313" key="1">
    <source>
        <dbReference type="EMBL" id="KAJ8421464.1"/>
    </source>
</evidence>
<keyword evidence="2" id="KW-1185">Reference proteome</keyword>
<evidence type="ECO:0000313" key="2">
    <source>
        <dbReference type="Proteomes" id="UP001153076"/>
    </source>
</evidence>
<gene>
    <name evidence="1" type="ORF">Cgig2_022515</name>
</gene>
<dbReference type="AlphaFoldDB" id="A0A9Q1GLN5"/>
<name>A0A9Q1GLN5_9CARY</name>
<dbReference type="Proteomes" id="UP001153076">
    <property type="component" value="Unassembled WGS sequence"/>
</dbReference>
<reference evidence="1" key="1">
    <citation type="submission" date="2022-04" db="EMBL/GenBank/DDBJ databases">
        <title>Carnegiea gigantea Genome sequencing and assembly v2.</title>
        <authorList>
            <person name="Copetti D."/>
            <person name="Sanderson M.J."/>
            <person name="Burquez A."/>
            <person name="Wojciechowski M.F."/>
        </authorList>
    </citation>
    <scope>NUCLEOTIDE SEQUENCE</scope>
    <source>
        <strain evidence="1">SGP5-SGP5p</strain>
        <tissue evidence="1">Aerial part</tissue>
    </source>
</reference>
<proteinExistence type="predicted"/>
<sequence>MTPGKLMLWFVCNFSTCSYSIPLAHDRIRVIEHDVHITLGLSKGPLEVIVAKNKSNANVDFKEQWPEHDSILKCGEVIDMMQNQEFEIRFSRDYLEDSLDKSIVTNYIEEVNDEELTTKVLKLKLKLKIKQESQRSRCATLNRIRKIVVKSPSDVFIKGALKKSKSRTLVLLPSLYESEALLIEIDMIRKHFMSSWDMVSEFSQFTPPSFNFRASQEEK</sequence>
<dbReference type="EMBL" id="JAKOGI010002713">
    <property type="protein sequence ID" value="KAJ8421464.1"/>
    <property type="molecule type" value="Genomic_DNA"/>
</dbReference>
<organism evidence="1 2">
    <name type="scientific">Carnegiea gigantea</name>
    <dbReference type="NCBI Taxonomy" id="171969"/>
    <lineage>
        <taxon>Eukaryota</taxon>
        <taxon>Viridiplantae</taxon>
        <taxon>Streptophyta</taxon>
        <taxon>Embryophyta</taxon>
        <taxon>Tracheophyta</taxon>
        <taxon>Spermatophyta</taxon>
        <taxon>Magnoliopsida</taxon>
        <taxon>eudicotyledons</taxon>
        <taxon>Gunneridae</taxon>
        <taxon>Pentapetalae</taxon>
        <taxon>Caryophyllales</taxon>
        <taxon>Cactineae</taxon>
        <taxon>Cactaceae</taxon>
        <taxon>Cactoideae</taxon>
        <taxon>Echinocereeae</taxon>
        <taxon>Carnegiea</taxon>
    </lineage>
</organism>